<organism evidence="2">
    <name type="scientific">Timema genevievae</name>
    <name type="common">Walking stick</name>
    <dbReference type="NCBI Taxonomy" id="629358"/>
    <lineage>
        <taxon>Eukaryota</taxon>
        <taxon>Metazoa</taxon>
        <taxon>Ecdysozoa</taxon>
        <taxon>Arthropoda</taxon>
        <taxon>Hexapoda</taxon>
        <taxon>Insecta</taxon>
        <taxon>Pterygota</taxon>
        <taxon>Neoptera</taxon>
        <taxon>Polyneoptera</taxon>
        <taxon>Phasmatodea</taxon>
        <taxon>Timematodea</taxon>
        <taxon>Timematoidea</taxon>
        <taxon>Timematidae</taxon>
        <taxon>Timema</taxon>
    </lineage>
</organism>
<proteinExistence type="predicted"/>
<dbReference type="AlphaFoldDB" id="A0A7R9PHQ5"/>
<feature type="compositionally biased region" description="Polar residues" evidence="1">
    <location>
        <begin position="72"/>
        <end position="81"/>
    </location>
</feature>
<feature type="compositionally biased region" description="Basic and acidic residues" evidence="1">
    <location>
        <begin position="123"/>
        <end position="132"/>
    </location>
</feature>
<dbReference type="EMBL" id="OE839487">
    <property type="protein sequence ID" value="CAD7587412.1"/>
    <property type="molecule type" value="Genomic_DNA"/>
</dbReference>
<evidence type="ECO:0000313" key="2">
    <source>
        <dbReference type="EMBL" id="CAD7587412.1"/>
    </source>
</evidence>
<reference evidence="2" key="1">
    <citation type="submission" date="2020-11" db="EMBL/GenBank/DDBJ databases">
        <authorList>
            <person name="Tran Van P."/>
        </authorList>
    </citation>
    <scope>NUCLEOTIDE SEQUENCE</scope>
</reference>
<accession>A0A7R9PHQ5</accession>
<sequence>MMARNSGARNGSTCCNKSDCCNNINNRNRSNNNNGEPPPVYFDESILHRIAFTVWHTALHLESEQHSYDAPTKTTSKNKQVSGHWVGTARTARTERKVQLIRSIICYQDAPTTSVPPATDSPPFDRKSGRGN</sequence>
<protein>
    <submittedName>
        <fullName evidence="2">Uncharacterized protein</fullName>
    </submittedName>
</protein>
<evidence type="ECO:0000256" key="1">
    <source>
        <dbReference type="SAM" id="MobiDB-lite"/>
    </source>
</evidence>
<feature type="region of interest" description="Disordered" evidence="1">
    <location>
        <begin position="111"/>
        <end position="132"/>
    </location>
</feature>
<gene>
    <name evidence="2" type="ORF">TGEB3V08_LOCUS1614</name>
</gene>
<feature type="region of interest" description="Disordered" evidence="1">
    <location>
        <begin position="67"/>
        <end position="87"/>
    </location>
</feature>
<name>A0A7R9PHQ5_TIMGE</name>